<feature type="region of interest" description="Disordered" evidence="1">
    <location>
        <begin position="436"/>
        <end position="476"/>
    </location>
</feature>
<evidence type="ECO:0000313" key="3">
    <source>
        <dbReference type="Proteomes" id="UP000703661"/>
    </source>
</evidence>
<dbReference type="OrthoDB" id="2402445at2759"/>
<evidence type="ECO:0000256" key="1">
    <source>
        <dbReference type="SAM" id="MobiDB-lite"/>
    </source>
</evidence>
<proteinExistence type="predicted"/>
<feature type="region of interest" description="Disordered" evidence="1">
    <location>
        <begin position="65"/>
        <end position="95"/>
    </location>
</feature>
<name>A0A9P6MQ87_9FUNG</name>
<comment type="caution">
    <text evidence="2">The sequence shown here is derived from an EMBL/GenBank/DDBJ whole genome shotgun (WGS) entry which is preliminary data.</text>
</comment>
<keyword evidence="3" id="KW-1185">Reference proteome</keyword>
<dbReference type="EMBL" id="JAAAID010001483">
    <property type="protein sequence ID" value="KAG0009835.1"/>
    <property type="molecule type" value="Genomic_DNA"/>
</dbReference>
<protein>
    <submittedName>
        <fullName evidence="2">Uncharacterized protein</fullName>
    </submittedName>
</protein>
<feature type="region of interest" description="Disordered" evidence="1">
    <location>
        <begin position="518"/>
        <end position="541"/>
    </location>
</feature>
<dbReference type="Proteomes" id="UP000703661">
    <property type="component" value="Unassembled WGS sequence"/>
</dbReference>
<feature type="compositionally biased region" description="Polar residues" evidence="1">
    <location>
        <begin position="330"/>
        <end position="339"/>
    </location>
</feature>
<reference evidence="2" key="1">
    <citation type="journal article" date="2020" name="Fungal Divers.">
        <title>Resolving the Mortierellaceae phylogeny through synthesis of multi-gene phylogenetics and phylogenomics.</title>
        <authorList>
            <person name="Vandepol N."/>
            <person name="Liber J."/>
            <person name="Desiro A."/>
            <person name="Na H."/>
            <person name="Kennedy M."/>
            <person name="Barry K."/>
            <person name="Grigoriev I.V."/>
            <person name="Miller A.N."/>
            <person name="O'Donnell K."/>
            <person name="Stajich J.E."/>
            <person name="Bonito G."/>
        </authorList>
    </citation>
    <scope>NUCLEOTIDE SEQUENCE</scope>
    <source>
        <strain evidence="2">NRRL 2769</strain>
    </source>
</reference>
<dbReference type="AlphaFoldDB" id="A0A9P6MQ87"/>
<sequence length="557" mass="61815">MTSPGDCPPAREMRHHRRSVDRVWPPALEVKLAHIMTDGEPTARRPYIIPPPPPISHYQGLEQEEPSFEHSMDPIQETCCGPVASQSAPETPASVRPMFSVSEKRRNSILGPLSPSVNTEMERHLFQHENSPPRIEVKYHRHCKSVPQLQRYRSFSGFDSAYINQKSSSVNAGDVPRFPPSTSASSLTEIHSHLGDHSTTVIKEEKEEEEDANEFGMNLFGSQDKHPYAQFQEHLESSAESRYINLNMPPIIKLHHPQPVAELGGSTLGNMEWAQNEPSALDLDLPLFYRDSRPSISPGTKNPLSAPSSQASSRAPSRTRSPIASSRSPLSNIHPSAQESLDEKPSQPSTTPTVHQQQSHLQDLKAGVRFGSPVPPDSPSKSLLVRRQSHTPEVGENEQENAVEGEPPVESCFSPTLLDVISNDQGRWRSPTLSALASLSTSPGPNLNPTPPPGLSKADWDPTMASFSGPRGWGDSLGRQHSKNVISHEADLVADIPLIEVRDEISLQDIWRMEEDERRDRCGSKQDHVSSMKGEQHAHEEARLIREILLRGRQHDS</sequence>
<feature type="compositionally biased region" description="Polar residues" evidence="1">
    <location>
        <begin position="346"/>
        <end position="361"/>
    </location>
</feature>
<feature type="region of interest" description="Disordered" evidence="1">
    <location>
        <begin position="292"/>
        <end position="409"/>
    </location>
</feature>
<feature type="compositionally biased region" description="Low complexity" evidence="1">
    <location>
        <begin position="305"/>
        <end position="329"/>
    </location>
</feature>
<feature type="compositionally biased region" description="Polar residues" evidence="1">
    <location>
        <begin position="294"/>
        <end position="303"/>
    </location>
</feature>
<accession>A0A9P6MQ87</accession>
<gene>
    <name evidence="2" type="ORF">BGZ80_002011</name>
</gene>
<evidence type="ECO:0000313" key="2">
    <source>
        <dbReference type="EMBL" id="KAG0009835.1"/>
    </source>
</evidence>
<organism evidence="2 3">
    <name type="scientific">Entomortierella chlamydospora</name>
    <dbReference type="NCBI Taxonomy" id="101097"/>
    <lineage>
        <taxon>Eukaryota</taxon>
        <taxon>Fungi</taxon>
        <taxon>Fungi incertae sedis</taxon>
        <taxon>Mucoromycota</taxon>
        <taxon>Mortierellomycotina</taxon>
        <taxon>Mortierellomycetes</taxon>
        <taxon>Mortierellales</taxon>
        <taxon>Mortierellaceae</taxon>
        <taxon>Entomortierella</taxon>
    </lineage>
</organism>
<feature type="compositionally biased region" description="Low complexity" evidence="1">
    <location>
        <begin position="436"/>
        <end position="445"/>
    </location>
</feature>